<dbReference type="EMBL" id="MFJM01000067">
    <property type="protein sequence ID" value="OGG15885.1"/>
    <property type="molecule type" value="Genomic_DNA"/>
</dbReference>
<gene>
    <name evidence="3" type="ORF">A3D78_02515</name>
</gene>
<feature type="transmembrane region" description="Helical" evidence="2">
    <location>
        <begin position="194"/>
        <end position="213"/>
    </location>
</feature>
<evidence type="ECO:0000313" key="3">
    <source>
        <dbReference type="EMBL" id="OGG15885.1"/>
    </source>
</evidence>
<sequence length="222" mass="25528">MNRKIVSFLIILCFIILFATHGVPVIAADVRDNQIRDGQIRNNDIRNTEDIPQIHRENREVVTIQENQSIAQTVSDPRENENRPTEASGQVKKGVITESDIRTGGQNETESQTVNTETNKSPVQEQTQPNNNSQNGNTESNTITYVYYYYVYPEESGKGSALSSFDQNKATEERNAEEDFPVKTEKDKDKPKSWWWAAILLPAGAVIFLRRYYKRIIIWKFR</sequence>
<feature type="compositionally biased region" description="Polar residues" evidence="1">
    <location>
        <begin position="65"/>
        <end position="75"/>
    </location>
</feature>
<reference evidence="3 4" key="1">
    <citation type="journal article" date="2016" name="Nat. Commun.">
        <title>Thousands of microbial genomes shed light on interconnected biogeochemical processes in an aquifer system.</title>
        <authorList>
            <person name="Anantharaman K."/>
            <person name="Brown C.T."/>
            <person name="Hug L.A."/>
            <person name="Sharon I."/>
            <person name="Castelle C.J."/>
            <person name="Probst A.J."/>
            <person name="Thomas B.C."/>
            <person name="Singh A."/>
            <person name="Wilkins M.J."/>
            <person name="Karaoz U."/>
            <person name="Brodie E.L."/>
            <person name="Williams K.H."/>
            <person name="Hubbard S.S."/>
            <person name="Banfield J.F."/>
        </authorList>
    </citation>
    <scope>NUCLEOTIDE SEQUENCE [LARGE SCALE GENOMIC DNA]</scope>
</reference>
<feature type="compositionally biased region" description="Low complexity" evidence="1">
    <location>
        <begin position="126"/>
        <end position="139"/>
    </location>
</feature>
<organism evidence="3 4">
    <name type="scientific">Candidatus Gottesmanbacteria bacterium RIFCSPHIGHO2_02_FULL_39_14</name>
    <dbReference type="NCBI Taxonomy" id="1798383"/>
    <lineage>
        <taxon>Bacteria</taxon>
        <taxon>Candidatus Gottesmaniibacteriota</taxon>
    </lineage>
</organism>
<dbReference type="STRING" id="1798383.A3D78_02515"/>
<proteinExistence type="predicted"/>
<feature type="compositionally biased region" description="Polar residues" evidence="1">
    <location>
        <begin position="104"/>
        <end position="125"/>
    </location>
</feature>
<accession>A0A1F5ZU78</accession>
<evidence type="ECO:0000256" key="2">
    <source>
        <dbReference type="SAM" id="Phobius"/>
    </source>
</evidence>
<feature type="region of interest" description="Disordered" evidence="1">
    <location>
        <begin position="160"/>
        <end position="185"/>
    </location>
</feature>
<dbReference type="AlphaFoldDB" id="A0A1F5ZU78"/>
<keyword evidence="2" id="KW-0812">Transmembrane</keyword>
<feature type="region of interest" description="Disordered" evidence="1">
    <location>
        <begin position="65"/>
        <end position="139"/>
    </location>
</feature>
<evidence type="ECO:0000313" key="4">
    <source>
        <dbReference type="Proteomes" id="UP000176253"/>
    </source>
</evidence>
<keyword evidence="2" id="KW-0472">Membrane</keyword>
<evidence type="ECO:0000256" key="1">
    <source>
        <dbReference type="SAM" id="MobiDB-lite"/>
    </source>
</evidence>
<dbReference type="Proteomes" id="UP000176253">
    <property type="component" value="Unassembled WGS sequence"/>
</dbReference>
<comment type="caution">
    <text evidence="3">The sequence shown here is derived from an EMBL/GenBank/DDBJ whole genome shotgun (WGS) entry which is preliminary data.</text>
</comment>
<protein>
    <submittedName>
        <fullName evidence="3">Uncharacterized protein</fullName>
    </submittedName>
</protein>
<name>A0A1F5ZU78_9BACT</name>
<keyword evidence="2" id="KW-1133">Transmembrane helix</keyword>